<evidence type="ECO:0000313" key="3">
    <source>
        <dbReference type="Proteomes" id="UP001054902"/>
    </source>
</evidence>
<evidence type="ECO:0000259" key="1">
    <source>
        <dbReference type="Pfam" id="PF07727"/>
    </source>
</evidence>
<dbReference type="CDD" id="cd09272">
    <property type="entry name" value="RNase_HI_RT_Ty1"/>
    <property type="match status" value="1"/>
</dbReference>
<name>A0AAD3DB65_9STRA</name>
<dbReference type="AlphaFoldDB" id="A0AAD3DB65"/>
<reference evidence="2 3" key="1">
    <citation type="journal article" date="2021" name="Sci. Rep.">
        <title>The genome of the diatom Chaetoceros tenuissimus carries an ancient integrated fragment of an extant virus.</title>
        <authorList>
            <person name="Hongo Y."/>
            <person name="Kimura K."/>
            <person name="Takaki Y."/>
            <person name="Yoshida Y."/>
            <person name="Baba S."/>
            <person name="Kobayashi G."/>
            <person name="Nagasaki K."/>
            <person name="Hano T."/>
            <person name="Tomaru Y."/>
        </authorList>
    </citation>
    <scope>NUCLEOTIDE SEQUENCE [LARGE SCALE GENOMIC DNA]</scope>
    <source>
        <strain evidence="2 3">NIES-3715</strain>
    </source>
</reference>
<dbReference type="InterPro" id="IPR013103">
    <property type="entry name" value="RVT_2"/>
</dbReference>
<keyword evidence="3" id="KW-1185">Reference proteome</keyword>
<feature type="domain" description="Reverse transcriptase Ty1/copia-type" evidence="1">
    <location>
        <begin position="36"/>
        <end position="193"/>
    </location>
</feature>
<sequence>MSNVRIAFDKLEGITEEEMRSGKIKPGFKFCDTHMIFDIKMDGKFTRKARLVADGHKTNAPASITYLSVVSRDSVRICLMAASLNGLNVFACDIGNAYLNANCREKFWTIAGPEFGSEKGSVMIIARELYGLKSSGAAWRAKLAETMSEIGYFPSQADPDVWLKAANKKDGTPYYKYMLVYVDDILHIAEDPKEDMALINSIYRLKESVGPPDRYLGGSMERVQLQDGSVAWSMNCVEYLQGAISNVDNYLNECGSALKNYGKRPYPSSYCPEMDVTLELDAESMNRYQQYIGVLRWTIELGRINVNTEVSCLSQNLASPREGHMHAVYKIFRYLQKNLSSNPGRMVFNGAYLETDPKLFANSVTDPDEWNDFYPEAAEKLPAKKVVPLGKRQNTVESLSFGSEYIALRICTEMIEALRYKLRCFGIPIDGPAEVYCDNQSVVTNSSIPSSVLNKRHNAICYHRVREAQAAGTIKVGWIMGEYNLAETTMAGDLKHRLVHNIFNNDAEPLEVKT</sequence>
<organism evidence="2 3">
    <name type="scientific">Chaetoceros tenuissimus</name>
    <dbReference type="NCBI Taxonomy" id="426638"/>
    <lineage>
        <taxon>Eukaryota</taxon>
        <taxon>Sar</taxon>
        <taxon>Stramenopiles</taxon>
        <taxon>Ochrophyta</taxon>
        <taxon>Bacillariophyta</taxon>
        <taxon>Coscinodiscophyceae</taxon>
        <taxon>Chaetocerotophycidae</taxon>
        <taxon>Chaetocerotales</taxon>
        <taxon>Chaetocerotaceae</taxon>
        <taxon>Chaetoceros</taxon>
    </lineage>
</organism>
<dbReference type="Proteomes" id="UP001054902">
    <property type="component" value="Unassembled WGS sequence"/>
</dbReference>
<protein>
    <recommendedName>
        <fullName evidence="1">Reverse transcriptase Ty1/copia-type domain-containing protein</fullName>
    </recommendedName>
</protein>
<evidence type="ECO:0000313" key="2">
    <source>
        <dbReference type="EMBL" id="GFH61166.1"/>
    </source>
</evidence>
<comment type="caution">
    <text evidence="2">The sequence shown here is derived from an EMBL/GenBank/DDBJ whole genome shotgun (WGS) entry which is preliminary data.</text>
</comment>
<proteinExistence type="predicted"/>
<dbReference type="PANTHER" id="PTHR11439">
    <property type="entry name" value="GAG-POL-RELATED RETROTRANSPOSON"/>
    <property type="match status" value="1"/>
</dbReference>
<gene>
    <name evidence="2" type="ORF">CTEN210_17642</name>
</gene>
<dbReference type="EMBL" id="BLLK01000072">
    <property type="protein sequence ID" value="GFH61166.1"/>
    <property type="molecule type" value="Genomic_DNA"/>
</dbReference>
<accession>A0AAD3DB65</accession>
<dbReference type="PANTHER" id="PTHR11439:SF483">
    <property type="entry name" value="PEPTIDE SYNTHASE GLIP-LIKE, PUTATIVE (AFU_ORTHOLOGUE AFUA_3G12920)-RELATED"/>
    <property type="match status" value="1"/>
</dbReference>
<dbReference type="Pfam" id="PF07727">
    <property type="entry name" value="RVT_2"/>
    <property type="match status" value="1"/>
</dbReference>